<evidence type="ECO:0000259" key="1">
    <source>
        <dbReference type="Pfam" id="PF06057"/>
    </source>
</evidence>
<sequence>MGLPLLMAMLPGLLLAQTAKLAPLVPPAAAGSAPALAPALALVLPAVPPPLPIPGTSFPRLLSHGLFNDVALYRPAGVPQQFVMLPFTGMDGANDSERLMIQKMVTAGAMVATIPLTNFYRRLEVQDGKCTYAGGAFENLSRQLQASEKLGAYMEPMLVGTGSAGAFAYALVAQAPAGTFASALSVGFCPRLPMSKPMCAQNALRWQPAADGSGVDLLPPPTALPEPWTAMQAGSSMAACPAAQDFVQRVPQAVWQPAPATGPELPAGFDSAYASLAARQVTLGPPPAQLADLPVIEVPATAEAAGGPNADRFAVLLSGDGGWASIDKGIAAAMAAKGIPLVGVDSLRYFWSARTPEGLATDLDRLIRFYSHRWKRSEVILIGYSQGADVLPFAVNRLPAATRTRVRLTALLGLGQKASFEFHLSNWIGPSGDRPIAPEAQQLVAARTLCIYGQDEKNSLCPTLAPLHARPLPLAGGHHFGGDYDALAGHVLASIER</sequence>
<reference evidence="3" key="1">
    <citation type="journal article" date="2019" name="Int. J. Syst. Evol. Microbiol.">
        <title>The Global Catalogue of Microorganisms (GCM) 10K type strain sequencing project: providing services to taxonomists for standard genome sequencing and annotation.</title>
        <authorList>
            <consortium name="The Broad Institute Genomics Platform"/>
            <consortium name="The Broad Institute Genome Sequencing Center for Infectious Disease"/>
            <person name="Wu L."/>
            <person name="Ma J."/>
        </authorList>
    </citation>
    <scope>NUCLEOTIDE SEQUENCE [LARGE SCALE GENOMIC DNA]</scope>
    <source>
        <strain evidence="3">JCM 15503</strain>
    </source>
</reference>
<dbReference type="Proteomes" id="UP001500279">
    <property type="component" value="Unassembled WGS sequence"/>
</dbReference>
<feature type="domain" description="Bacterial virulence" evidence="1">
    <location>
        <begin position="311"/>
        <end position="496"/>
    </location>
</feature>
<comment type="caution">
    <text evidence="2">The sequence shown here is derived from an EMBL/GenBank/DDBJ whole genome shotgun (WGS) entry which is preliminary data.</text>
</comment>
<dbReference type="InterPro" id="IPR029058">
    <property type="entry name" value="AB_hydrolase_fold"/>
</dbReference>
<dbReference type="SUPFAM" id="SSF53474">
    <property type="entry name" value="alpha/beta-Hydrolases"/>
    <property type="match status" value="1"/>
</dbReference>
<dbReference type="Gene3D" id="3.40.50.1820">
    <property type="entry name" value="alpha/beta hydrolase"/>
    <property type="match status" value="1"/>
</dbReference>
<dbReference type="PIRSF" id="PIRSF029063">
    <property type="entry name" value="IV_sec_VirJ"/>
    <property type="match status" value="1"/>
</dbReference>
<accession>A0ABP3V2Q1</accession>
<evidence type="ECO:0000313" key="2">
    <source>
        <dbReference type="EMBL" id="GAA0746470.1"/>
    </source>
</evidence>
<protein>
    <submittedName>
        <fullName evidence="2">Virulence factor family protein</fullName>
    </submittedName>
</protein>
<gene>
    <name evidence="2" type="ORF">GCM10009107_14000</name>
</gene>
<name>A0ABP3V2Q1_9BURK</name>
<organism evidence="2 3">
    <name type="scientific">Ideonella azotifigens</name>
    <dbReference type="NCBI Taxonomy" id="513160"/>
    <lineage>
        <taxon>Bacteria</taxon>
        <taxon>Pseudomonadati</taxon>
        <taxon>Pseudomonadota</taxon>
        <taxon>Betaproteobacteria</taxon>
        <taxon>Burkholderiales</taxon>
        <taxon>Sphaerotilaceae</taxon>
        <taxon>Ideonella</taxon>
    </lineage>
</organism>
<dbReference type="InterPro" id="IPR010333">
    <property type="entry name" value="VirJ"/>
</dbReference>
<keyword evidence="3" id="KW-1185">Reference proteome</keyword>
<dbReference type="Pfam" id="PF06057">
    <property type="entry name" value="VirJ"/>
    <property type="match status" value="1"/>
</dbReference>
<dbReference type="InterPro" id="IPR011225">
    <property type="entry name" value="IV_sec_VirJ"/>
</dbReference>
<evidence type="ECO:0000313" key="3">
    <source>
        <dbReference type="Proteomes" id="UP001500279"/>
    </source>
</evidence>
<dbReference type="EMBL" id="BAAAEW010000006">
    <property type="protein sequence ID" value="GAA0746470.1"/>
    <property type="molecule type" value="Genomic_DNA"/>
</dbReference>
<proteinExistence type="predicted"/>